<sequence>MTQNRYGKGPGLIPGRRLFNIQAAALVDKDVWARTPEEAEDAYNAFREAITGHFDGIYLEDACIDESECDHE</sequence>
<dbReference type="AlphaFoldDB" id="A0A4P9CE22"/>
<dbReference type="KEGG" id="emt:CPZ25_017005"/>
<dbReference type="EMBL" id="CP029487">
    <property type="protein sequence ID" value="QCT72952.1"/>
    <property type="molecule type" value="Genomic_DNA"/>
</dbReference>
<gene>
    <name evidence="1" type="ORF">CPZ25_017005</name>
</gene>
<organism evidence="1 2">
    <name type="scientific">Eubacterium maltosivorans</name>
    <dbReference type="NCBI Taxonomy" id="2041044"/>
    <lineage>
        <taxon>Bacteria</taxon>
        <taxon>Bacillati</taxon>
        <taxon>Bacillota</taxon>
        <taxon>Clostridia</taxon>
        <taxon>Eubacteriales</taxon>
        <taxon>Eubacteriaceae</taxon>
        <taxon>Eubacterium</taxon>
    </lineage>
</organism>
<protein>
    <submittedName>
        <fullName evidence="1">Uncharacterized protein</fullName>
    </submittedName>
</protein>
<dbReference type="Proteomes" id="UP000218387">
    <property type="component" value="Chromosome"/>
</dbReference>
<accession>A0A4P9CE22</accession>
<name>A0A4P9CE22_EUBML</name>
<evidence type="ECO:0000313" key="2">
    <source>
        <dbReference type="Proteomes" id="UP000218387"/>
    </source>
</evidence>
<evidence type="ECO:0000313" key="1">
    <source>
        <dbReference type="EMBL" id="QCT72952.1"/>
    </source>
</evidence>
<dbReference type="RefSeq" id="WP_074618440.1">
    <property type="nucleotide sequence ID" value="NZ_CP029487.1"/>
</dbReference>
<proteinExistence type="predicted"/>
<reference evidence="1 2" key="1">
    <citation type="submission" date="2018-05" db="EMBL/GenBank/DDBJ databases">
        <title>Genome comparison of Eubacterium sp.</title>
        <authorList>
            <person name="Feng Y."/>
            <person name="Sanchez-Andrea I."/>
            <person name="Stams A.J.M."/>
            <person name="De Vos W.M."/>
        </authorList>
    </citation>
    <scope>NUCLEOTIDE SEQUENCE [LARGE SCALE GENOMIC DNA]</scope>
    <source>
        <strain evidence="1 2">YI</strain>
    </source>
</reference>
<keyword evidence="2" id="KW-1185">Reference proteome</keyword>